<organism evidence="1 2">
    <name type="scientific">Staphylococcus cohnii subsp. cohnii</name>
    <dbReference type="NCBI Taxonomy" id="74704"/>
    <lineage>
        <taxon>Bacteria</taxon>
        <taxon>Bacillati</taxon>
        <taxon>Bacillota</taxon>
        <taxon>Bacilli</taxon>
        <taxon>Bacillales</taxon>
        <taxon>Staphylococcaceae</taxon>
        <taxon>Staphylococcus</taxon>
        <taxon>Staphylococcus cohnii species complex</taxon>
    </lineage>
</organism>
<evidence type="ECO:0000313" key="2">
    <source>
        <dbReference type="Proteomes" id="UP000034455"/>
    </source>
</evidence>
<dbReference type="AlphaFoldDB" id="A0A0M2NTS2"/>
<dbReference type="EMBL" id="LAKJ01000018">
    <property type="protein sequence ID" value="KKI63121.1"/>
    <property type="molecule type" value="Genomic_DNA"/>
</dbReference>
<dbReference type="SUPFAM" id="SSF55729">
    <property type="entry name" value="Acyl-CoA N-acyltransferases (Nat)"/>
    <property type="match status" value="1"/>
</dbReference>
<reference evidence="1 2" key="1">
    <citation type="submission" date="2015-03" db="EMBL/GenBank/DDBJ databases">
        <title>Genome Assembly of Staphylococcus cohnii subsp. cohnii strain G22B2.</title>
        <authorList>
            <person name="Nair G."/>
            <person name="Kaur G."/>
            <person name="Khatri I."/>
            <person name="Singh N.K."/>
            <person name="Sathyabama S."/>
            <person name="Maurya S.K."/>
            <person name="Subramanian S."/>
            <person name="Agrewala J.N."/>
            <person name="Mayilraj S."/>
        </authorList>
    </citation>
    <scope>NUCLEOTIDE SEQUENCE [LARGE SCALE GENOMIC DNA]</scope>
    <source>
        <strain evidence="1 2">G22B2</strain>
    </source>
</reference>
<accession>A0A0M2NTS2</accession>
<dbReference type="Proteomes" id="UP000034455">
    <property type="component" value="Unassembled WGS sequence"/>
</dbReference>
<dbReference type="PATRIC" id="fig|74704.6.peg.1003"/>
<protein>
    <recommendedName>
        <fullName evidence="3">GNAT family N-acetyltransferase</fullName>
    </recommendedName>
</protein>
<evidence type="ECO:0000313" key="1">
    <source>
        <dbReference type="EMBL" id="KKI63121.1"/>
    </source>
</evidence>
<dbReference type="InterPro" id="IPR016181">
    <property type="entry name" value="Acyl_CoA_acyltransferase"/>
</dbReference>
<dbReference type="Gene3D" id="3.40.630.30">
    <property type="match status" value="1"/>
</dbReference>
<sequence length="178" mass="20806">MTNIRYLSIDDLPNYRKLLKRGIHEDLDVFAWKLQNDRCLAELNLNDLLSTHSNQSIVIGAFQDSVLIGAVTLIFNQNYSLSHKAVIENMCVMGNNHELKEQIAKQLMKYVFQICHDKQIEILMTSLISNNISGKVFFSNLNFELLAIEKFARKYDVDYVDEHWLIYYFNGEEMSLFE</sequence>
<name>A0A0M2NTS2_STACC</name>
<dbReference type="RefSeq" id="WP_019467658.1">
    <property type="nucleotide sequence ID" value="NZ_LAKJ01000018.1"/>
</dbReference>
<dbReference type="Pfam" id="PF13420">
    <property type="entry name" value="Acetyltransf_4"/>
    <property type="match status" value="1"/>
</dbReference>
<proteinExistence type="predicted"/>
<gene>
    <name evidence="1" type="ORF">UF66_0977</name>
</gene>
<comment type="caution">
    <text evidence="1">The sequence shown here is derived from an EMBL/GenBank/DDBJ whole genome shotgun (WGS) entry which is preliminary data.</text>
</comment>
<evidence type="ECO:0008006" key="3">
    <source>
        <dbReference type="Google" id="ProtNLM"/>
    </source>
</evidence>